<keyword evidence="1" id="KW-0812">Transmembrane</keyword>
<dbReference type="EMBL" id="JACHXG010000021">
    <property type="protein sequence ID" value="MBB3092328.1"/>
    <property type="molecule type" value="Genomic_DNA"/>
</dbReference>
<reference evidence="2 3" key="1">
    <citation type="submission" date="2020-08" db="EMBL/GenBank/DDBJ databases">
        <title>Genomic Encyclopedia of Type Strains, Phase III (KMG-III): the genomes of soil and plant-associated and newly described type strains.</title>
        <authorList>
            <person name="Whitman W."/>
        </authorList>
    </citation>
    <scope>NUCLEOTIDE SEQUENCE [LARGE SCALE GENOMIC DNA]</scope>
    <source>
        <strain evidence="2 3">CECT 3302</strain>
    </source>
</reference>
<feature type="transmembrane region" description="Helical" evidence="1">
    <location>
        <begin position="24"/>
        <end position="45"/>
    </location>
</feature>
<proteinExistence type="predicted"/>
<name>A0A7W5A9X6_9ACTN</name>
<dbReference type="RefSeq" id="WP_183552242.1">
    <property type="nucleotide sequence ID" value="NZ_BMQT01000020.1"/>
</dbReference>
<evidence type="ECO:0000313" key="2">
    <source>
        <dbReference type="EMBL" id="MBB3092328.1"/>
    </source>
</evidence>
<dbReference type="AlphaFoldDB" id="A0A7W5A9X6"/>
<accession>A0A7W5A9X6</accession>
<evidence type="ECO:0000256" key="1">
    <source>
        <dbReference type="SAM" id="Phobius"/>
    </source>
</evidence>
<evidence type="ECO:0000313" key="3">
    <source>
        <dbReference type="Proteomes" id="UP000577707"/>
    </source>
</evidence>
<keyword evidence="1" id="KW-1133">Transmembrane helix</keyword>
<organism evidence="2 3">
    <name type="scientific">Nocardioides albus</name>
    <dbReference type="NCBI Taxonomy" id="1841"/>
    <lineage>
        <taxon>Bacteria</taxon>
        <taxon>Bacillati</taxon>
        <taxon>Actinomycetota</taxon>
        <taxon>Actinomycetes</taxon>
        <taxon>Propionibacteriales</taxon>
        <taxon>Nocardioidaceae</taxon>
        <taxon>Nocardioides</taxon>
    </lineage>
</organism>
<keyword evidence="3" id="KW-1185">Reference proteome</keyword>
<keyword evidence="1" id="KW-0472">Membrane</keyword>
<dbReference type="Proteomes" id="UP000577707">
    <property type="component" value="Unassembled WGS sequence"/>
</dbReference>
<protein>
    <submittedName>
        <fullName evidence="2">Uncharacterized protein</fullName>
    </submittedName>
</protein>
<sequence length="183" mass="19598">MTKLVLSSPMNLCRQVGAMTPETWSALAAWAAVIVAICAAVWAAANGKRAHNEASAARASGDEAQQANLDAQRASRDAQEQIATSVGKLADLHALPDVTLSIERGQLGNTYDLVNTGTHPATGVKIDTIPDVHTERLPDGVMVEPGERYTFVLVRSPRTFQLGHLAVKCNELPRPALLPLPFR</sequence>
<comment type="caution">
    <text evidence="2">The sequence shown here is derived from an EMBL/GenBank/DDBJ whole genome shotgun (WGS) entry which is preliminary data.</text>
</comment>
<gene>
    <name evidence="2" type="ORF">FHS12_005306</name>
</gene>